<keyword evidence="6" id="KW-1185">Reference proteome</keyword>
<dbReference type="OrthoDB" id="406844at2759"/>
<dbReference type="Pfam" id="PF01764">
    <property type="entry name" value="Lipase_3"/>
    <property type="match status" value="1"/>
</dbReference>
<comment type="caution">
    <text evidence="5">The sequence shown here is derived from an EMBL/GenBank/DDBJ whole genome shotgun (WGS) entry which is preliminary data.</text>
</comment>
<proteinExistence type="predicted"/>
<dbReference type="InterPro" id="IPR002921">
    <property type="entry name" value="Fungal_lipase-type"/>
</dbReference>
<dbReference type="STRING" id="1173061.A0A0J9X3H5"/>
<dbReference type="EMBL" id="CCBN010000002">
    <property type="protein sequence ID" value="CDO51991.1"/>
    <property type="molecule type" value="Genomic_DNA"/>
</dbReference>
<keyword evidence="2" id="KW-0732">Signal</keyword>
<dbReference type="Gene3D" id="3.40.50.1820">
    <property type="entry name" value="alpha/beta hydrolase"/>
    <property type="match status" value="1"/>
</dbReference>
<evidence type="ECO:0000259" key="4">
    <source>
        <dbReference type="Pfam" id="PF01764"/>
    </source>
</evidence>
<keyword evidence="3" id="KW-0378">Hydrolase</keyword>
<evidence type="ECO:0000256" key="1">
    <source>
        <dbReference type="ARBA" id="ARBA00013279"/>
    </source>
</evidence>
<dbReference type="CDD" id="cd00519">
    <property type="entry name" value="Lipase_3"/>
    <property type="match status" value="1"/>
</dbReference>
<name>A0A0J9X3H5_GEOCN</name>
<dbReference type="InterPro" id="IPR051299">
    <property type="entry name" value="AB_hydrolase_lip/est"/>
</dbReference>
<dbReference type="InterPro" id="IPR029058">
    <property type="entry name" value="AB_hydrolase_fold"/>
</dbReference>
<gene>
    <name evidence="5" type="ORF">BN980_GECA02s04201g</name>
</gene>
<dbReference type="AlphaFoldDB" id="A0A0J9X3H5"/>
<dbReference type="GO" id="GO:0004806">
    <property type="term" value="F:triacylglycerol lipase activity"/>
    <property type="evidence" value="ECO:0007669"/>
    <property type="project" value="UniProtKB-EC"/>
</dbReference>
<accession>A0A0J9X3H5</accession>
<dbReference type="GO" id="GO:0006629">
    <property type="term" value="P:lipid metabolic process"/>
    <property type="evidence" value="ECO:0007669"/>
    <property type="project" value="InterPro"/>
</dbReference>
<sequence length="359" mass="41712">MRFNIDHESLKILVPMSRYTQIAYCLGTMENIRPGFYCRHGCTQFLNTELLYSWHDDLGSLTNGTAAGYIAADHDRKWLILQIRGAHSLSELVDFWSLAPEEYVPFGANRTVWLDREQNPFFCTPEAPDEYNMGQMVYTPCLVHSGFMRLYRQTMGHLLWDLEEYVTADRFRDYRVFVAGHGVGGVLASLIGLDLQMRGYNNTIISFGASKFGNQAFANYFDQMRNARNMPLDASRNYFRVTKPFDPYIMMPLTLVYHHTAGEVFISDVDDDQPREDDTFFCPGQRNPYCSAATDASNPLSVISWLFFELVHLHYFTELRGCAIDHAYIPLRDIEPADMEEPYNQRNKFKWERDDFWSD</sequence>
<protein>
    <recommendedName>
        <fullName evidence="1">triacylglycerol lipase</fullName>
        <ecNumber evidence="1">3.1.1.3</ecNumber>
    </recommendedName>
</protein>
<reference evidence="5" key="1">
    <citation type="submission" date="2014-03" db="EMBL/GenBank/DDBJ databases">
        <authorList>
            <person name="Casaregola S."/>
        </authorList>
    </citation>
    <scope>NUCLEOTIDE SEQUENCE [LARGE SCALE GENOMIC DNA]</scope>
    <source>
        <strain evidence="5">CLIB 918</strain>
    </source>
</reference>
<dbReference type="PANTHER" id="PTHR46640">
    <property type="entry name" value="TRIACYLGLYCEROL LIPASE, PUTATIVE (AFU_ORTHOLOGUE AFUA_6G06510)-RELATED"/>
    <property type="match status" value="1"/>
</dbReference>
<evidence type="ECO:0000256" key="3">
    <source>
        <dbReference type="ARBA" id="ARBA00022801"/>
    </source>
</evidence>
<dbReference type="SUPFAM" id="SSF53474">
    <property type="entry name" value="alpha/beta-Hydrolases"/>
    <property type="match status" value="1"/>
</dbReference>
<dbReference type="PANTHER" id="PTHR46640:SF1">
    <property type="entry name" value="FUNGAL LIPASE-LIKE DOMAIN-CONTAINING PROTEIN-RELATED"/>
    <property type="match status" value="1"/>
</dbReference>
<evidence type="ECO:0000256" key="2">
    <source>
        <dbReference type="ARBA" id="ARBA00022729"/>
    </source>
</evidence>
<dbReference type="SMR" id="A0A0J9X3H5"/>
<evidence type="ECO:0000313" key="5">
    <source>
        <dbReference type="EMBL" id="CDO51991.1"/>
    </source>
</evidence>
<dbReference type="EC" id="3.1.1.3" evidence="1"/>
<organism evidence="5 6">
    <name type="scientific">Geotrichum candidum</name>
    <name type="common">Oospora lactis</name>
    <name type="synonym">Dipodascus geotrichum</name>
    <dbReference type="NCBI Taxonomy" id="1173061"/>
    <lineage>
        <taxon>Eukaryota</taxon>
        <taxon>Fungi</taxon>
        <taxon>Dikarya</taxon>
        <taxon>Ascomycota</taxon>
        <taxon>Saccharomycotina</taxon>
        <taxon>Dipodascomycetes</taxon>
        <taxon>Dipodascales</taxon>
        <taxon>Dipodascaceae</taxon>
        <taxon>Geotrichum</taxon>
    </lineage>
</organism>
<dbReference type="Proteomes" id="UP000242525">
    <property type="component" value="Unassembled WGS sequence"/>
</dbReference>
<feature type="domain" description="Fungal lipase-type" evidence="4">
    <location>
        <begin position="133"/>
        <end position="247"/>
    </location>
</feature>
<evidence type="ECO:0000313" key="6">
    <source>
        <dbReference type="Proteomes" id="UP000242525"/>
    </source>
</evidence>